<name>A0A6C0F3V4_9ZZZZ</name>
<organism evidence="1">
    <name type="scientific">viral metagenome</name>
    <dbReference type="NCBI Taxonomy" id="1070528"/>
    <lineage>
        <taxon>unclassified sequences</taxon>
        <taxon>metagenomes</taxon>
        <taxon>organismal metagenomes</taxon>
    </lineage>
</organism>
<reference evidence="1" key="1">
    <citation type="journal article" date="2020" name="Nature">
        <title>Giant virus diversity and host interactions through global metagenomics.</title>
        <authorList>
            <person name="Schulz F."/>
            <person name="Roux S."/>
            <person name="Paez-Espino D."/>
            <person name="Jungbluth S."/>
            <person name="Walsh D.A."/>
            <person name="Denef V.J."/>
            <person name="McMahon K.D."/>
            <person name="Konstantinidis K.T."/>
            <person name="Eloe-Fadrosh E.A."/>
            <person name="Kyrpides N.C."/>
            <person name="Woyke T."/>
        </authorList>
    </citation>
    <scope>NUCLEOTIDE SEQUENCE</scope>
    <source>
        <strain evidence="1">GVMAG-M-3300009182-46</strain>
    </source>
</reference>
<dbReference type="EMBL" id="MN739032">
    <property type="protein sequence ID" value="QHT36208.1"/>
    <property type="molecule type" value="Genomic_DNA"/>
</dbReference>
<evidence type="ECO:0008006" key="2">
    <source>
        <dbReference type="Google" id="ProtNLM"/>
    </source>
</evidence>
<sequence length="424" mass="49598">MSVYLLSGVPHFIDLLKNDEKTLQIADSLKINVRESFTKNNQKYRVFRYDKNFLSNDLIPTYGLLRSVIVNNKNEVVCFAPPKSMPCDIFMRAYPNPNPKLDGAETNTIIAEEFVEGTMINIFWDGAIGINGGWEIATRSAVGAEVSFYKTKNSKTFKQMFLEAVKENGLVLDILNKKFCYSFVLQHPDNRIVIPFKNPQLYLVAVYEIIYIDETIQVSSIDMETVKAYGAWNQTTIKFPKVYTDWSTYTDLIEKYASPNTSYDILGVILKSKLTQDRCKIRNPIYEEIRNLRGNQPKVQYQYLQLRKNGKLSSFLNYYPEYKREFSAVRDQLHFFTESLFQNYLACYIKKENPLKEFPGHFRPHMFKIHEIYKNQLKNNGLYVTNTVVRGYVNDLHPSQQMFAMNYNMRKRNIDIIKTEHDEV</sequence>
<protein>
    <recommendedName>
        <fullName evidence="2">T4 RNA ligase 1-like N-terminal domain-containing protein</fullName>
    </recommendedName>
</protein>
<dbReference type="AlphaFoldDB" id="A0A6C0F3V4"/>
<evidence type="ECO:0000313" key="1">
    <source>
        <dbReference type="EMBL" id="QHT36208.1"/>
    </source>
</evidence>
<proteinExistence type="predicted"/>
<accession>A0A6C0F3V4</accession>